<dbReference type="Pfam" id="PF07751">
    <property type="entry name" value="Abi_2"/>
    <property type="match status" value="1"/>
</dbReference>
<accession>A0AAE4MK10</accession>
<protein>
    <recommendedName>
        <fullName evidence="3">Abi family protein</fullName>
    </recommendedName>
</protein>
<reference evidence="1" key="1">
    <citation type="submission" date="2023-06" db="EMBL/GenBank/DDBJ databases">
        <title>Genome sequence of Methanosarcinaceae archaeon Ag5.</title>
        <authorList>
            <person name="Protasov E."/>
            <person name="Platt K."/>
            <person name="Poehlein A."/>
            <person name="Daniel R."/>
            <person name="Brune A."/>
        </authorList>
    </citation>
    <scope>NUCLEOTIDE SEQUENCE</scope>
    <source>
        <strain evidence="1">Ag5</strain>
    </source>
</reference>
<dbReference type="EMBL" id="JAWDKD010000008">
    <property type="protein sequence ID" value="MDV0446568.1"/>
    <property type="molecule type" value="Genomic_DNA"/>
</dbReference>
<proteinExistence type="predicted"/>
<name>A0AAE4MK10_9EURY</name>
<dbReference type="Proteomes" id="UP001271789">
    <property type="component" value="Unassembled WGS sequence"/>
</dbReference>
<organism evidence="1 2">
    <name type="scientific">Methanolapillus africanus</name>
    <dbReference type="NCBI Taxonomy" id="3028297"/>
    <lineage>
        <taxon>Archaea</taxon>
        <taxon>Methanobacteriati</taxon>
        <taxon>Methanobacteriota</taxon>
        <taxon>Stenosarchaea group</taxon>
        <taxon>Methanomicrobia</taxon>
        <taxon>Methanosarcinales</taxon>
        <taxon>Methanosarcinaceae</taxon>
        <taxon>Methanolapillus</taxon>
    </lineage>
</organism>
<dbReference type="AlphaFoldDB" id="A0AAE4MK10"/>
<evidence type="ECO:0008006" key="3">
    <source>
        <dbReference type="Google" id="ProtNLM"/>
    </source>
</evidence>
<comment type="caution">
    <text evidence="1">The sequence shown here is derived from an EMBL/GenBank/DDBJ whole genome shotgun (WGS) entry which is preliminary data.</text>
</comment>
<sequence length="249" mass="29587">MFAFQDSNRYFKPGTFFENVIELYNFDSAFRSLVFNAIEKIEIALRAQVIFCYAMQYGENWYRKSRYFKDSSKHLDFLSKHKQALNSSKELFIIHHFKHYPPLSIECWKSLEILSFGELSKFFENLNADPCKTDIKDHFKMSSLDMLENWFHCISIIRNICAHHGRLWNRTVWSIMLPINGLPGGFVQNMSVSGNKMYASLCCIQYLLNAIDPQNDFKQRFFDLINKYPSVKLNEMGFPPNWRNESFWR</sequence>
<keyword evidence="2" id="KW-1185">Reference proteome</keyword>
<evidence type="ECO:0000313" key="1">
    <source>
        <dbReference type="EMBL" id="MDV0446568.1"/>
    </source>
</evidence>
<dbReference type="InterPro" id="IPR011664">
    <property type="entry name" value="Abi_system_AbiD/AbiF-like"/>
</dbReference>
<evidence type="ECO:0000313" key="2">
    <source>
        <dbReference type="Proteomes" id="UP001271789"/>
    </source>
</evidence>
<gene>
    <name evidence="1" type="ORF">MsAg5_04130</name>
</gene>